<gene>
    <name evidence="6" type="ORF">P691DRAFT_804737</name>
</gene>
<keyword evidence="3" id="KW-0812">Transmembrane</keyword>
<dbReference type="Pfam" id="PF00561">
    <property type="entry name" value="Abhydrolase_1"/>
    <property type="match status" value="1"/>
</dbReference>
<evidence type="ECO:0000259" key="5">
    <source>
        <dbReference type="Pfam" id="PF08386"/>
    </source>
</evidence>
<evidence type="ECO:0000256" key="1">
    <source>
        <dbReference type="ARBA" id="ARBA00010088"/>
    </source>
</evidence>
<dbReference type="InterPro" id="IPR000073">
    <property type="entry name" value="AB_hydrolase_1"/>
</dbReference>
<evidence type="ECO:0000259" key="4">
    <source>
        <dbReference type="Pfam" id="PF00561"/>
    </source>
</evidence>
<dbReference type="InterPro" id="IPR029058">
    <property type="entry name" value="AB_hydrolase_fold"/>
</dbReference>
<feature type="domain" description="AB hydrolase-1" evidence="4">
    <location>
        <begin position="93"/>
        <end position="256"/>
    </location>
</feature>
<evidence type="ECO:0008006" key="8">
    <source>
        <dbReference type="Google" id="ProtNLM"/>
    </source>
</evidence>
<dbReference type="GO" id="GO:0016787">
    <property type="term" value="F:hydrolase activity"/>
    <property type="evidence" value="ECO:0007669"/>
    <property type="project" value="UniProtKB-KW"/>
</dbReference>
<dbReference type="Gene3D" id="3.40.50.1820">
    <property type="entry name" value="alpha/beta hydrolase"/>
    <property type="match status" value="1"/>
</dbReference>
<dbReference type="PANTHER" id="PTHR43248:SF25">
    <property type="entry name" value="AB HYDROLASE-1 DOMAIN-CONTAINING PROTEIN-RELATED"/>
    <property type="match status" value="1"/>
</dbReference>
<keyword evidence="2" id="KW-0378">Hydrolase</keyword>
<evidence type="ECO:0000256" key="2">
    <source>
        <dbReference type="ARBA" id="ARBA00022801"/>
    </source>
</evidence>
<dbReference type="Proteomes" id="UP000807342">
    <property type="component" value="Unassembled WGS sequence"/>
</dbReference>
<feature type="transmembrane region" description="Helical" evidence="3">
    <location>
        <begin position="6"/>
        <end position="24"/>
    </location>
</feature>
<comment type="similarity">
    <text evidence="1">Belongs to the peptidase S33 family.</text>
</comment>
<protein>
    <recommendedName>
        <fullName evidence="8">Peptidase S33 tripeptidyl aminopeptidase-like C-terminal domain-containing protein</fullName>
    </recommendedName>
</protein>
<feature type="domain" description="Peptidase S33 tripeptidyl aminopeptidase-like C-terminal" evidence="5">
    <location>
        <begin position="432"/>
        <end position="531"/>
    </location>
</feature>
<keyword evidence="3" id="KW-0472">Membrane</keyword>
<feature type="transmembrane region" description="Helical" evidence="3">
    <location>
        <begin position="220"/>
        <end position="239"/>
    </location>
</feature>
<organism evidence="6 7">
    <name type="scientific">Macrolepiota fuliginosa MF-IS2</name>
    <dbReference type="NCBI Taxonomy" id="1400762"/>
    <lineage>
        <taxon>Eukaryota</taxon>
        <taxon>Fungi</taxon>
        <taxon>Dikarya</taxon>
        <taxon>Basidiomycota</taxon>
        <taxon>Agaricomycotina</taxon>
        <taxon>Agaricomycetes</taxon>
        <taxon>Agaricomycetidae</taxon>
        <taxon>Agaricales</taxon>
        <taxon>Agaricineae</taxon>
        <taxon>Agaricaceae</taxon>
        <taxon>Macrolepiota</taxon>
    </lineage>
</organism>
<evidence type="ECO:0000313" key="6">
    <source>
        <dbReference type="EMBL" id="KAF9446101.1"/>
    </source>
</evidence>
<name>A0A9P5XB67_9AGAR</name>
<dbReference type="InterPro" id="IPR051601">
    <property type="entry name" value="Serine_prot/Carboxylest_S33"/>
</dbReference>
<evidence type="ECO:0000313" key="7">
    <source>
        <dbReference type="Proteomes" id="UP000807342"/>
    </source>
</evidence>
<keyword evidence="3" id="KW-1133">Transmembrane helix</keyword>
<dbReference type="InterPro" id="IPR013595">
    <property type="entry name" value="Pept_S33_TAP-like_C"/>
</dbReference>
<accession>A0A9P5XB67</accession>
<dbReference type="AlphaFoldDB" id="A0A9P5XB67"/>
<reference evidence="6" key="1">
    <citation type="submission" date="2020-11" db="EMBL/GenBank/DDBJ databases">
        <authorList>
            <consortium name="DOE Joint Genome Institute"/>
            <person name="Ahrendt S."/>
            <person name="Riley R."/>
            <person name="Andreopoulos W."/>
            <person name="Labutti K."/>
            <person name="Pangilinan J."/>
            <person name="Ruiz-Duenas F.J."/>
            <person name="Barrasa J.M."/>
            <person name="Sanchez-Garcia M."/>
            <person name="Camarero S."/>
            <person name="Miyauchi S."/>
            <person name="Serrano A."/>
            <person name="Linde D."/>
            <person name="Babiker R."/>
            <person name="Drula E."/>
            <person name="Ayuso-Fernandez I."/>
            <person name="Pacheco R."/>
            <person name="Padilla G."/>
            <person name="Ferreira P."/>
            <person name="Barriuso J."/>
            <person name="Kellner H."/>
            <person name="Castanera R."/>
            <person name="Alfaro M."/>
            <person name="Ramirez L."/>
            <person name="Pisabarro A.G."/>
            <person name="Kuo A."/>
            <person name="Tritt A."/>
            <person name="Lipzen A."/>
            <person name="He G."/>
            <person name="Yan M."/>
            <person name="Ng V."/>
            <person name="Cullen D."/>
            <person name="Martin F."/>
            <person name="Rosso M.-N."/>
            <person name="Henrissat B."/>
            <person name="Hibbett D."/>
            <person name="Martinez A.T."/>
            <person name="Grigoriev I.V."/>
        </authorList>
    </citation>
    <scope>NUCLEOTIDE SEQUENCE</scope>
    <source>
        <strain evidence="6">MF-IS2</strain>
    </source>
</reference>
<proteinExistence type="inferred from homology"/>
<dbReference type="OrthoDB" id="425534at2759"/>
<dbReference type="PANTHER" id="PTHR43248">
    <property type="entry name" value="2-SUCCINYL-6-HYDROXY-2,4-CYCLOHEXADIENE-1-CARBOXYLATE SYNTHASE"/>
    <property type="match status" value="1"/>
</dbReference>
<sequence length="598" mass="65807">MSNSPILVRLAVVFALALVVICFLKLSIEPTHELVWYACYKPLHRECARLLVPLDHHNLSSPKSSYAAIALIRIPSHFSSSGSSRLRSRYRGPILFNPGGPGGSGIRIINKFGDLLTQILGDEFDIVGFDPRGVAHSTPKVDLFGIANNGEREVWGYEELRVIRGGSNEKYSEVEGDKGVSVENTWARAVVRNRIAGENAGEWLGNINTDIVKALGREKLMYWGFSYGTILGATFAALFPDKAERVVLDGVGDAEDYYATSWTSNMVDTTETLNQFFTTCHAAGSSCASWAPSPSLISENLTSIYKDVITNPIPAHTPTSYSILDYSHLRTTIFYVLASPWTYWPLLAQALADLGGPNRDPTAIWRMAIMPAFKCPSCSLPCDDKDRQEQEFGVDNYLDALTAIMCSDGVDTPADLGSTKEYFETFTNESEWADTWANERLGCAGWPKTKKGFQGPVEGKTEFPILFIGNTADPVSPLVLAKTMSKRFPGSRVLVQDSPGHGSLSAPSVCTQTHVRAYFMNGILPPEGTVCPVISSPFPSSSPLHNFTLEGTTTADRDDMEVVLDSDGVDTSEDTMRKQRMWNTVDELSRTWNSRVYL</sequence>
<dbReference type="EMBL" id="MU151263">
    <property type="protein sequence ID" value="KAF9446101.1"/>
    <property type="molecule type" value="Genomic_DNA"/>
</dbReference>
<dbReference type="SUPFAM" id="SSF53474">
    <property type="entry name" value="alpha/beta-Hydrolases"/>
    <property type="match status" value="1"/>
</dbReference>
<comment type="caution">
    <text evidence="6">The sequence shown here is derived from an EMBL/GenBank/DDBJ whole genome shotgun (WGS) entry which is preliminary data.</text>
</comment>
<dbReference type="Pfam" id="PF08386">
    <property type="entry name" value="Abhydrolase_4"/>
    <property type="match status" value="1"/>
</dbReference>
<keyword evidence="7" id="KW-1185">Reference proteome</keyword>
<evidence type="ECO:0000256" key="3">
    <source>
        <dbReference type="SAM" id="Phobius"/>
    </source>
</evidence>